<dbReference type="Proteomes" id="UP001597469">
    <property type="component" value="Unassembled WGS sequence"/>
</dbReference>
<keyword evidence="2" id="KW-1185">Reference proteome</keyword>
<organism evidence="1 2">
    <name type="scientific">Spirosoma soli</name>
    <dbReference type="NCBI Taxonomy" id="1770529"/>
    <lineage>
        <taxon>Bacteria</taxon>
        <taxon>Pseudomonadati</taxon>
        <taxon>Bacteroidota</taxon>
        <taxon>Cytophagia</taxon>
        <taxon>Cytophagales</taxon>
        <taxon>Cytophagaceae</taxon>
        <taxon>Spirosoma</taxon>
    </lineage>
</organism>
<comment type="caution">
    <text evidence="1">The sequence shown here is derived from an EMBL/GenBank/DDBJ whole genome shotgun (WGS) entry which is preliminary data.</text>
</comment>
<reference evidence="2" key="1">
    <citation type="journal article" date="2019" name="Int. J. Syst. Evol. Microbiol.">
        <title>The Global Catalogue of Microorganisms (GCM) 10K type strain sequencing project: providing services to taxonomists for standard genome sequencing and annotation.</title>
        <authorList>
            <consortium name="The Broad Institute Genomics Platform"/>
            <consortium name="The Broad Institute Genome Sequencing Center for Infectious Disease"/>
            <person name="Wu L."/>
            <person name="Ma J."/>
        </authorList>
    </citation>
    <scope>NUCLEOTIDE SEQUENCE [LARGE SCALE GENOMIC DNA]</scope>
    <source>
        <strain evidence="2">KCTC 42805</strain>
    </source>
</reference>
<dbReference type="Gene3D" id="2.40.128.460">
    <property type="entry name" value="Periplasmic lysozyme inhibitor of I-type lysozyme"/>
    <property type="match status" value="1"/>
</dbReference>
<name>A0ABW5M0T5_9BACT</name>
<protein>
    <submittedName>
        <fullName evidence="1">Uncharacterized protein</fullName>
    </submittedName>
</protein>
<proteinExistence type="predicted"/>
<sequence>MNHDNLRHIDVVANLTERPQSSEIRQPSTFVSYTKELRFNIYTFTITATDSGAVRDLNVKAYRGALLLTNFRTRIDGAVVSAEVADLDQNRFPELYVYSTSDGSGSFGRVYGWQFLPERKADVTLVNWQLKNTDGYMGHDSLWVERDILCRKYPIYRPGDANAEPTGGVRMMRYRLRAAGDKYTLMAEQ</sequence>
<dbReference type="InterPro" id="IPR038643">
    <property type="entry name" value="PliI_sf"/>
</dbReference>
<evidence type="ECO:0000313" key="1">
    <source>
        <dbReference type="EMBL" id="MFD2569706.1"/>
    </source>
</evidence>
<dbReference type="RefSeq" id="WP_381519230.1">
    <property type="nucleotide sequence ID" value="NZ_JBHULN010000002.1"/>
</dbReference>
<evidence type="ECO:0000313" key="2">
    <source>
        <dbReference type="Proteomes" id="UP001597469"/>
    </source>
</evidence>
<dbReference type="EMBL" id="JBHULN010000002">
    <property type="protein sequence ID" value="MFD2569706.1"/>
    <property type="molecule type" value="Genomic_DNA"/>
</dbReference>
<gene>
    <name evidence="1" type="ORF">ACFSUS_03620</name>
</gene>
<accession>A0ABW5M0T5</accession>